<dbReference type="InterPro" id="IPR036640">
    <property type="entry name" value="ABC1_TM_sf"/>
</dbReference>
<dbReference type="GO" id="GO:0006508">
    <property type="term" value="P:proteolysis"/>
    <property type="evidence" value="ECO:0007669"/>
    <property type="project" value="InterPro"/>
</dbReference>
<dbReference type="AlphaFoldDB" id="A0A6L5Y6T8"/>
<dbReference type="GO" id="GO:0016887">
    <property type="term" value="F:ATP hydrolysis activity"/>
    <property type="evidence" value="ECO:0007669"/>
    <property type="project" value="InterPro"/>
</dbReference>
<organism evidence="14 15">
    <name type="scientific">Hornefia butyriciproducens</name>
    <dbReference type="NCBI Taxonomy" id="2652293"/>
    <lineage>
        <taxon>Bacteria</taxon>
        <taxon>Bacillati</taxon>
        <taxon>Bacillota</taxon>
        <taxon>Clostridia</taxon>
        <taxon>Peptostreptococcales</taxon>
        <taxon>Anaerovoracaceae</taxon>
        <taxon>Hornefia</taxon>
    </lineage>
</organism>
<dbReference type="InterPro" id="IPR005074">
    <property type="entry name" value="Peptidase_C39"/>
</dbReference>
<sequence length="731" mass="82295">MYYVEQHDEKDCGAACLAMICGHYGYKASLQEFRKKVHFNGNYSSVYDIVEAGKQLDLDVDALEGTYDEFVSCLKASEITLPCVAHTTSEEGVKHFVVISRASKKKVQVVDPSIGKIIYSTEDFINIWSGVIINFRKTAFFSKRKCENSLKKLSIYCLENNIKNILIVSVLSFLIAVVGIAGSSTFQIIMVSVSSIDHTAEQMDRNSYSGDQFEKCINKIMTYINKATNKYFNSVDIVCMSIATLFILSGILQLLRGKLLAFLSKRVEESLMVKYCTHSVRLPVAFFQNNHTGALLSRFEDINSIRDAFANSTVTLMLDTMMILFGGIVLYTISPLLLLETAMVVVTFIIVVRSFFHKIKAVNKYIMEREARMISSLKESYDGVHTVKALNAEEEINERNQFYIKNFVDGVFKGEVLNVCQQVTINIVSSLGVIGVLWVGAYNVLKGQLSFGSLITFGTLIGYFLQPLKNLMALQPILQTAIVSSERLDDIFLEELEETGTNEETPHEYADIVFDKVNFSYGEKEVLRDVSISFRRDRKIAIVGESGSGKTTVAKLMLNFYSIQSGTIKIDSINIDDICRDTLRSNIAYVPQEDYFFYDTIRNNLLYGNKRSISQDEIDQVCNICLLDELIGTSADKYDTLIEENGCNLSAGQKQRIALARALLRNAKIIILDEALSNLDKNMMVNILGKLCKCESYKTTGFIFITHDSYIADHCDDKYLLREGVIVKELC</sequence>
<evidence type="ECO:0000259" key="13">
    <source>
        <dbReference type="PROSITE" id="PS50990"/>
    </source>
</evidence>
<keyword evidence="8 10" id="KW-0472">Membrane</keyword>
<dbReference type="Gene3D" id="1.20.1560.10">
    <property type="entry name" value="ABC transporter type 1, transmembrane domain"/>
    <property type="match status" value="1"/>
</dbReference>
<keyword evidence="3" id="KW-0547">Nucleotide-binding</keyword>
<keyword evidence="5" id="KW-0067">ATP-binding</keyword>
<comment type="subcellular location">
    <subcellularLocation>
        <location evidence="1">Cell membrane</location>
        <topology evidence="1">Multi-pass membrane protein</topology>
    </subcellularLocation>
</comment>
<keyword evidence="7 10" id="KW-1133">Transmembrane helix</keyword>
<keyword evidence="4" id="KW-0645">Protease</keyword>
<dbReference type="EMBL" id="VUMZ01000008">
    <property type="protein sequence ID" value="MST52400.1"/>
    <property type="molecule type" value="Genomic_DNA"/>
</dbReference>
<gene>
    <name evidence="14" type="ORF">FYJ64_08775</name>
</gene>
<dbReference type="CDD" id="cd18570">
    <property type="entry name" value="ABC_6TM_PCAT1_LagD_like"/>
    <property type="match status" value="1"/>
</dbReference>
<keyword evidence="6" id="KW-0653">Protein transport</keyword>
<dbReference type="InterPro" id="IPR017871">
    <property type="entry name" value="ABC_transporter-like_CS"/>
</dbReference>
<keyword evidence="15" id="KW-1185">Reference proteome</keyword>
<proteinExistence type="predicted"/>
<dbReference type="GO" id="GO:0140359">
    <property type="term" value="F:ABC-type transporter activity"/>
    <property type="evidence" value="ECO:0007669"/>
    <property type="project" value="InterPro"/>
</dbReference>
<dbReference type="PROSITE" id="PS50929">
    <property type="entry name" value="ABC_TM1F"/>
    <property type="match status" value="1"/>
</dbReference>
<evidence type="ECO:0000256" key="8">
    <source>
        <dbReference type="ARBA" id="ARBA00023136"/>
    </source>
</evidence>
<accession>A0A6L5Y6T8</accession>
<dbReference type="SUPFAM" id="SSF52540">
    <property type="entry name" value="P-loop containing nucleoside triphosphate hydrolases"/>
    <property type="match status" value="1"/>
</dbReference>
<dbReference type="GO" id="GO:0005886">
    <property type="term" value="C:plasma membrane"/>
    <property type="evidence" value="ECO:0007669"/>
    <property type="project" value="UniProtKB-SubCell"/>
</dbReference>
<dbReference type="Proteomes" id="UP000474676">
    <property type="component" value="Unassembled WGS sequence"/>
</dbReference>
<dbReference type="GO" id="GO:0005524">
    <property type="term" value="F:ATP binding"/>
    <property type="evidence" value="ECO:0007669"/>
    <property type="project" value="UniProtKB-KW"/>
</dbReference>
<keyword evidence="9" id="KW-0080">Bacteriocin transport</keyword>
<feature type="domain" description="ABC transporter" evidence="11">
    <location>
        <begin position="512"/>
        <end position="730"/>
    </location>
</feature>
<dbReference type="Gene3D" id="3.90.70.10">
    <property type="entry name" value="Cysteine proteinases"/>
    <property type="match status" value="1"/>
</dbReference>
<feature type="transmembrane region" description="Helical" evidence="10">
    <location>
        <begin position="165"/>
        <end position="189"/>
    </location>
</feature>
<evidence type="ECO:0000313" key="14">
    <source>
        <dbReference type="EMBL" id="MST52400.1"/>
    </source>
</evidence>
<dbReference type="InterPro" id="IPR027417">
    <property type="entry name" value="P-loop_NTPase"/>
</dbReference>
<dbReference type="SUPFAM" id="SSF90123">
    <property type="entry name" value="ABC transporter transmembrane region"/>
    <property type="match status" value="1"/>
</dbReference>
<evidence type="ECO:0000259" key="12">
    <source>
        <dbReference type="PROSITE" id="PS50929"/>
    </source>
</evidence>
<evidence type="ECO:0000256" key="9">
    <source>
        <dbReference type="ARBA" id="ARBA00043264"/>
    </source>
</evidence>
<evidence type="ECO:0000259" key="11">
    <source>
        <dbReference type="PROSITE" id="PS50893"/>
    </source>
</evidence>
<keyword evidence="2 10" id="KW-0812">Transmembrane</keyword>
<dbReference type="GO" id="GO:0043213">
    <property type="term" value="P:bacteriocin transport"/>
    <property type="evidence" value="ECO:0007669"/>
    <property type="project" value="UniProtKB-KW"/>
</dbReference>
<keyword evidence="6" id="KW-0813">Transport</keyword>
<dbReference type="GeneID" id="303115422"/>
<evidence type="ECO:0000256" key="4">
    <source>
        <dbReference type="ARBA" id="ARBA00022807"/>
    </source>
</evidence>
<dbReference type="PROSITE" id="PS50990">
    <property type="entry name" value="PEPTIDASE_C39"/>
    <property type="match status" value="1"/>
</dbReference>
<dbReference type="PROSITE" id="PS50893">
    <property type="entry name" value="ABC_TRANSPORTER_2"/>
    <property type="match status" value="1"/>
</dbReference>
<evidence type="ECO:0000256" key="7">
    <source>
        <dbReference type="ARBA" id="ARBA00022989"/>
    </source>
</evidence>
<evidence type="ECO:0000256" key="2">
    <source>
        <dbReference type="ARBA" id="ARBA00022692"/>
    </source>
</evidence>
<dbReference type="InterPro" id="IPR003593">
    <property type="entry name" value="AAA+_ATPase"/>
</dbReference>
<dbReference type="GO" id="GO:0008234">
    <property type="term" value="F:cysteine-type peptidase activity"/>
    <property type="evidence" value="ECO:0007669"/>
    <property type="project" value="UniProtKB-KW"/>
</dbReference>
<comment type="caution">
    <text evidence="14">The sequence shown here is derived from an EMBL/GenBank/DDBJ whole genome shotgun (WGS) entry which is preliminary data.</text>
</comment>
<dbReference type="Pfam" id="PF03412">
    <property type="entry name" value="Peptidase_C39"/>
    <property type="match status" value="1"/>
</dbReference>
<dbReference type="InterPro" id="IPR011527">
    <property type="entry name" value="ABC1_TM_dom"/>
</dbReference>
<feature type="domain" description="Peptidase C39" evidence="13">
    <location>
        <begin position="6"/>
        <end position="135"/>
    </location>
</feature>
<dbReference type="InterPro" id="IPR003439">
    <property type="entry name" value="ABC_transporter-like_ATP-bd"/>
</dbReference>
<keyword evidence="4" id="KW-0788">Thiol protease</keyword>
<evidence type="ECO:0000256" key="5">
    <source>
        <dbReference type="ARBA" id="ARBA00022840"/>
    </source>
</evidence>
<dbReference type="PROSITE" id="PS00211">
    <property type="entry name" value="ABC_TRANSPORTER_1"/>
    <property type="match status" value="1"/>
</dbReference>
<dbReference type="GO" id="GO:0034040">
    <property type="term" value="F:ATPase-coupled lipid transmembrane transporter activity"/>
    <property type="evidence" value="ECO:0007669"/>
    <property type="project" value="TreeGrafter"/>
</dbReference>
<dbReference type="InterPro" id="IPR039421">
    <property type="entry name" value="Type_1_exporter"/>
</dbReference>
<protein>
    <submittedName>
        <fullName evidence="14">Peptidase domain-containing ABC transporter</fullName>
    </submittedName>
</protein>
<dbReference type="PANTHER" id="PTHR24221">
    <property type="entry name" value="ATP-BINDING CASSETTE SUB-FAMILY B"/>
    <property type="match status" value="1"/>
</dbReference>
<dbReference type="Pfam" id="PF00005">
    <property type="entry name" value="ABC_tran"/>
    <property type="match status" value="1"/>
</dbReference>
<dbReference type="Gene3D" id="3.40.50.300">
    <property type="entry name" value="P-loop containing nucleotide triphosphate hydrolases"/>
    <property type="match status" value="1"/>
</dbReference>
<dbReference type="PANTHER" id="PTHR24221:SF654">
    <property type="entry name" value="ATP-BINDING CASSETTE SUB-FAMILY B MEMBER 6"/>
    <property type="match status" value="1"/>
</dbReference>
<dbReference type="GO" id="GO:0015031">
    <property type="term" value="P:protein transport"/>
    <property type="evidence" value="ECO:0007669"/>
    <property type="project" value="UniProtKB-KW"/>
</dbReference>
<feature type="transmembrane region" description="Helical" evidence="10">
    <location>
        <begin position="423"/>
        <end position="441"/>
    </location>
</feature>
<evidence type="ECO:0000256" key="10">
    <source>
        <dbReference type="SAM" id="Phobius"/>
    </source>
</evidence>
<reference evidence="14 15" key="1">
    <citation type="submission" date="2019-08" db="EMBL/GenBank/DDBJ databases">
        <title>In-depth cultivation of the pig gut microbiome towards novel bacterial diversity and tailored functional studies.</title>
        <authorList>
            <person name="Wylensek D."/>
            <person name="Hitch T.C.A."/>
            <person name="Clavel T."/>
        </authorList>
    </citation>
    <scope>NUCLEOTIDE SEQUENCE [LARGE SCALE GENOMIC DNA]</scope>
    <source>
        <strain evidence="14 15">WCA-MUC-591-APC-3H</strain>
    </source>
</reference>
<evidence type="ECO:0000256" key="3">
    <source>
        <dbReference type="ARBA" id="ARBA00022741"/>
    </source>
</evidence>
<evidence type="ECO:0000256" key="6">
    <source>
        <dbReference type="ARBA" id="ARBA00022927"/>
    </source>
</evidence>
<feature type="transmembrane region" description="Helical" evidence="10">
    <location>
        <begin position="308"/>
        <end position="331"/>
    </location>
</feature>
<dbReference type="Pfam" id="PF00664">
    <property type="entry name" value="ABC_membrane"/>
    <property type="match status" value="1"/>
</dbReference>
<evidence type="ECO:0000313" key="15">
    <source>
        <dbReference type="Proteomes" id="UP000474676"/>
    </source>
</evidence>
<feature type="domain" description="ABC transmembrane type-1" evidence="12">
    <location>
        <begin position="166"/>
        <end position="480"/>
    </location>
</feature>
<feature type="transmembrane region" description="Helical" evidence="10">
    <location>
        <begin position="337"/>
        <end position="356"/>
    </location>
</feature>
<evidence type="ECO:0000256" key="1">
    <source>
        <dbReference type="ARBA" id="ARBA00004651"/>
    </source>
</evidence>
<keyword evidence="4" id="KW-0378">Hydrolase</keyword>
<dbReference type="SMART" id="SM00382">
    <property type="entry name" value="AAA"/>
    <property type="match status" value="1"/>
</dbReference>
<dbReference type="RefSeq" id="WP_154574794.1">
    <property type="nucleotide sequence ID" value="NZ_VUMZ01000008.1"/>
</dbReference>
<name>A0A6L5Y6T8_9FIRM</name>
<feature type="transmembrane region" description="Helical" evidence="10">
    <location>
        <begin position="231"/>
        <end position="255"/>
    </location>
</feature>